<name>B0MT64_9BACT</name>
<dbReference type="EMBL" id="ABFK02000016">
    <property type="protein sequence ID" value="EDS04514.1"/>
    <property type="molecule type" value="Genomic_DNA"/>
</dbReference>
<dbReference type="AlphaFoldDB" id="B0MT64"/>
<keyword evidence="3" id="KW-1185">Reference proteome</keyword>
<keyword evidence="1" id="KW-1133">Transmembrane helix</keyword>
<keyword evidence="1" id="KW-0472">Membrane</keyword>
<evidence type="ECO:0000313" key="3">
    <source>
        <dbReference type="Proteomes" id="UP000005819"/>
    </source>
</evidence>
<dbReference type="OrthoDB" id="1049220at2"/>
<comment type="caution">
    <text evidence="2">The sequence shown here is derived from an EMBL/GenBank/DDBJ whole genome shotgun (WGS) entry which is preliminary data.</text>
</comment>
<sequence length="177" mass="19336">MAINNDLFRYGGGRMIAAFILVWLVIAFVSWLGFQIWWNRREKVYAAATAHDDFVAIPVFSHFIQTFGEWAGMFVGIGGALLTLIAAIFLNGDASMLRMMGTGAFFGSGSLIYIVLNPIYGFIIVVVTRAAAETFRALAAIANNTKKADRALLRGRYFPPPAPFSTVATPNPTVAYS</sequence>
<evidence type="ECO:0000313" key="2">
    <source>
        <dbReference type="EMBL" id="EDS04514.1"/>
    </source>
</evidence>
<feature type="transmembrane region" description="Helical" evidence="1">
    <location>
        <begin position="110"/>
        <end position="132"/>
    </location>
</feature>
<dbReference type="eggNOG" id="ENOG50314TU">
    <property type="taxonomic scope" value="Bacteria"/>
</dbReference>
<feature type="transmembrane region" description="Helical" evidence="1">
    <location>
        <begin position="15"/>
        <end position="34"/>
    </location>
</feature>
<proteinExistence type="predicted"/>
<evidence type="ECO:0000256" key="1">
    <source>
        <dbReference type="SAM" id="Phobius"/>
    </source>
</evidence>
<reference evidence="2" key="2">
    <citation type="submission" date="2013-09" db="EMBL/GenBank/DDBJ databases">
        <title>Draft genome sequence of Alistipes putredinis (DSM 17216).</title>
        <authorList>
            <person name="Sudarsanam P."/>
            <person name="Ley R."/>
            <person name="Guruge J."/>
            <person name="Turnbaugh P.J."/>
            <person name="Mahowald M."/>
            <person name="Liep D."/>
            <person name="Gordon J."/>
        </authorList>
    </citation>
    <scope>NUCLEOTIDE SEQUENCE</scope>
    <source>
        <strain evidence="2">DSM 17216</strain>
    </source>
</reference>
<protein>
    <submittedName>
        <fullName evidence="2">Uncharacterized protein</fullName>
    </submittedName>
</protein>
<feature type="transmembrane region" description="Helical" evidence="1">
    <location>
        <begin position="70"/>
        <end position="90"/>
    </location>
</feature>
<organism evidence="2 3">
    <name type="scientific">Alistipes putredinis DSM 17216</name>
    <dbReference type="NCBI Taxonomy" id="445970"/>
    <lineage>
        <taxon>Bacteria</taxon>
        <taxon>Pseudomonadati</taxon>
        <taxon>Bacteroidota</taxon>
        <taxon>Bacteroidia</taxon>
        <taxon>Bacteroidales</taxon>
        <taxon>Rikenellaceae</taxon>
        <taxon>Alistipes</taxon>
    </lineage>
</organism>
<keyword evidence="1" id="KW-0812">Transmembrane</keyword>
<accession>B0MT64</accession>
<dbReference type="RefSeq" id="WP_004329219.1">
    <property type="nucleotide sequence ID" value="NZ_DS499579.1"/>
</dbReference>
<reference evidence="2" key="1">
    <citation type="submission" date="2007-10" db="EMBL/GenBank/DDBJ databases">
        <authorList>
            <person name="Fulton L."/>
            <person name="Clifton S."/>
            <person name="Fulton B."/>
            <person name="Xu J."/>
            <person name="Minx P."/>
            <person name="Pepin K.H."/>
            <person name="Johnson M."/>
            <person name="Thiruvilangam P."/>
            <person name="Bhonagiri V."/>
            <person name="Nash W.E."/>
            <person name="Mardis E.R."/>
            <person name="Wilson R.K."/>
        </authorList>
    </citation>
    <scope>NUCLEOTIDE SEQUENCE [LARGE SCALE GENOMIC DNA]</scope>
    <source>
        <strain evidence="2">DSM 17216</strain>
    </source>
</reference>
<gene>
    <name evidence="2" type="ORF">ALIPUT_00385</name>
</gene>
<dbReference type="HOGENOM" id="CLU_1514820_0_0_10"/>
<dbReference type="GeneID" id="73803440"/>
<dbReference type="Proteomes" id="UP000005819">
    <property type="component" value="Unassembled WGS sequence"/>
</dbReference>